<proteinExistence type="predicted"/>
<feature type="compositionally biased region" description="Low complexity" evidence="8">
    <location>
        <begin position="255"/>
        <end position="270"/>
    </location>
</feature>
<dbReference type="Pfam" id="PF00005">
    <property type="entry name" value="ABC_tran"/>
    <property type="match status" value="1"/>
</dbReference>
<dbReference type="InterPro" id="IPR027417">
    <property type="entry name" value="P-loop_NTPase"/>
</dbReference>
<dbReference type="PROSITE" id="PS00211">
    <property type="entry name" value="ABC_TRANSPORTER_1"/>
    <property type="match status" value="1"/>
</dbReference>
<evidence type="ECO:0000256" key="1">
    <source>
        <dbReference type="ARBA" id="ARBA00022448"/>
    </source>
</evidence>
<evidence type="ECO:0000256" key="2">
    <source>
        <dbReference type="ARBA" id="ARBA00022475"/>
    </source>
</evidence>
<protein>
    <submittedName>
        <fullName evidence="10">ABC transporter</fullName>
    </submittedName>
</protein>
<gene>
    <name evidence="10" type="ORF">B9T39_02825</name>
</gene>
<keyword evidence="2" id="KW-1003">Cell membrane</keyword>
<dbReference type="SUPFAM" id="SSF52540">
    <property type="entry name" value="P-loop containing nucleoside triphosphate hydrolases"/>
    <property type="match status" value="1"/>
</dbReference>
<dbReference type="InterPro" id="IPR003439">
    <property type="entry name" value="ABC_transporter-like_ATP-bd"/>
</dbReference>
<dbReference type="AlphaFoldDB" id="A0A1Y2T2K8"/>
<sequence length="278" mass="30243">MIQIEHLHKSYPGTDGSASREVLHDISLTIESGEVFGILGSSGAGKSTLVRCINLLEPLSSGRLLIDGRDVTQVRGRELAQLRTGIGMIFQNFSLFQQRTILQNVTFPLEIVPRSERLSRAEREKRARYLLDLVGLAGFEKRYPSQLSGGQQQRVAIARALANNPSIMLCDEATSALDTTTTVQILELLHKINKELGVTLVLITHSLSVARNICDRVAMIDGGRIVELGETEELFENPQSDILRTLIANANHHAHGTGASAEASSTAASSLPVEQAVK</sequence>
<evidence type="ECO:0000259" key="9">
    <source>
        <dbReference type="PROSITE" id="PS50893"/>
    </source>
</evidence>
<keyword evidence="4" id="KW-0067">ATP-binding</keyword>
<dbReference type="InterPro" id="IPR050086">
    <property type="entry name" value="MetN_ABC_transporter-like"/>
</dbReference>
<dbReference type="Gene3D" id="3.40.50.300">
    <property type="entry name" value="P-loop containing nucleotide triphosphate hydrolases"/>
    <property type="match status" value="1"/>
</dbReference>
<accession>A0A1Y2T2K8</accession>
<dbReference type="PANTHER" id="PTHR43166">
    <property type="entry name" value="AMINO ACID IMPORT ATP-BINDING PROTEIN"/>
    <property type="match status" value="1"/>
</dbReference>
<evidence type="ECO:0000313" key="11">
    <source>
        <dbReference type="Proteomes" id="UP000243540"/>
    </source>
</evidence>
<keyword evidence="3" id="KW-0547">Nucleotide-binding</keyword>
<dbReference type="STRING" id="1160091.B9T39_02825"/>
<feature type="region of interest" description="Disordered" evidence="8">
    <location>
        <begin position="255"/>
        <end position="278"/>
    </location>
</feature>
<evidence type="ECO:0000256" key="4">
    <source>
        <dbReference type="ARBA" id="ARBA00022840"/>
    </source>
</evidence>
<dbReference type="Proteomes" id="UP000243540">
    <property type="component" value="Unassembled WGS sequence"/>
</dbReference>
<dbReference type="SMART" id="SM00382">
    <property type="entry name" value="AAA"/>
    <property type="match status" value="1"/>
</dbReference>
<dbReference type="GO" id="GO:0005524">
    <property type="term" value="F:ATP binding"/>
    <property type="evidence" value="ECO:0007669"/>
    <property type="project" value="UniProtKB-KW"/>
</dbReference>
<keyword evidence="6" id="KW-0029">Amino-acid transport</keyword>
<evidence type="ECO:0000313" key="10">
    <source>
        <dbReference type="EMBL" id="OTA29553.1"/>
    </source>
</evidence>
<dbReference type="PROSITE" id="PS50893">
    <property type="entry name" value="ABC_TRANSPORTER_2"/>
    <property type="match status" value="1"/>
</dbReference>
<keyword evidence="7" id="KW-0472">Membrane</keyword>
<dbReference type="EMBL" id="NEKC01000005">
    <property type="protein sequence ID" value="OTA29553.1"/>
    <property type="molecule type" value="Genomic_DNA"/>
</dbReference>
<evidence type="ECO:0000256" key="3">
    <source>
        <dbReference type="ARBA" id="ARBA00022741"/>
    </source>
</evidence>
<comment type="caution">
    <text evidence="10">The sequence shown here is derived from an EMBL/GenBank/DDBJ whole genome shotgun (WGS) entry which is preliminary data.</text>
</comment>
<feature type="domain" description="ABC transporter" evidence="9">
    <location>
        <begin position="2"/>
        <end position="247"/>
    </location>
</feature>
<keyword evidence="1" id="KW-0813">Transport</keyword>
<reference evidence="10 11" key="1">
    <citation type="submission" date="2017-04" db="EMBL/GenBank/DDBJ databases">
        <title>Draft genome sequences of Alloscardovia macacae UMA81211 and UMA81212 isolated from the feces of a rhesus macaque (Macaca mulatta).</title>
        <authorList>
            <person name="Albert K."/>
            <person name="Sela D.A."/>
        </authorList>
    </citation>
    <scope>NUCLEOTIDE SEQUENCE [LARGE SCALE GENOMIC DNA]</scope>
    <source>
        <strain evidence="10 11">UMA81212</strain>
    </source>
</reference>
<dbReference type="PANTHER" id="PTHR43166:SF30">
    <property type="entry name" value="METHIONINE IMPORT ATP-BINDING PROTEIN METN"/>
    <property type="match status" value="1"/>
</dbReference>
<dbReference type="InterPro" id="IPR003593">
    <property type="entry name" value="AAA+_ATPase"/>
</dbReference>
<dbReference type="GO" id="GO:0006865">
    <property type="term" value="P:amino acid transport"/>
    <property type="evidence" value="ECO:0007669"/>
    <property type="project" value="UniProtKB-KW"/>
</dbReference>
<dbReference type="RefSeq" id="WP_086106312.1">
    <property type="nucleotide sequence ID" value="NZ_NEKB01000007.1"/>
</dbReference>
<dbReference type="GO" id="GO:0016887">
    <property type="term" value="F:ATP hydrolysis activity"/>
    <property type="evidence" value="ECO:0007669"/>
    <property type="project" value="InterPro"/>
</dbReference>
<evidence type="ECO:0000256" key="6">
    <source>
        <dbReference type="ARBA" id="ARBA00022970"/>
    </source>
</evidence>
<name>A0A1Y2T2K8_9BIFI</name>
<evidence type="ECO:0000256" key="7">
    <source>
        <dbReference type="ARBA" id="ARBA00023136"/>
    </source>
</evidence>
<organism evidence="10 11">
    <name type="scientific">Alloscardovia macacae</name>
    <dbReference type="NCBI Taxonomy" id="1160091"/>
    <lineage>
        <taxon>Bacteria</taxon>
        <taxon>Bacillati</taxon>
        <taxon>Actinomycetota</taxon>
        <taxon>Actinomycetes</taxon>
        <taxon>Bifidobacteriales</taxon>
        <taxon>Bifidobacteriaceae</taxon>
        <taxon>Alloscardovia</taxon>
    </lineage>
</organism>
<evidence type="ECO:0000256" key="5">
    <source>
        <dbReference type="ARBA" id="ARBA00022967"/>
    </source>
</evidence>
<evidence type="ECO:0000256" key="8">
    <source>
        <dbReference type="SAM" id="MobiDB-lite"/>
    </source>
</evidence>
<dbReference type="InterPro" id="IPR017871">
    <property type="entry name" value="ABC_transporter-like_CS"/>
</dbReference>
<keyword evidence="5" id="KW-1278">Translocase</keyword>
<dbReference type="OrthoDB" id="4283894at2"/>